<gene>
    <name evidence="1" type="ORF">SCHCODRAFT_84008</name>
</gene>
<organism evidence="2">
    <name type="scientific">Schizophyllum commune (strain H4-8 / FGSC 9210)</name>
    <name type="common">Split gill fungus</name>
    <dbReference type="NCBI Taxonomy" id="578458"/>
    <lineage>
        <taxon>Eukaryota</taxon>
        <taxon>Fungi</taxon>
        <taxon>Dikarya</taxon>
        <taxon>Basidiomycota</taxon>
        <taxon>Agaricomycotina</taxon>
        <taxon>Agaricomycetes</taxon>
        <taxon>Agaricomycetidae</taxon>
        <taxon>Agaricales</taxon>
        <taxon>Schizophyllaceae</taxon>
        <taxon>Schizophyllum</taxon>
    </lineage>
</organism>
<dbReference type="HOGENOM" id="CLU_1636356_0_0_1"/>
<evidence type="ECO:0000313" key="1">
    <source>
        <dbReference type="EMBL" id="EFJ02085.1"/>
    </source>
</evidence>
<name>D8PM18_SCHCM</name>
<dbReference type="AlphaFoldDB" id="D8PM18"/>
<evidence type="ECO:0000313" key="2">
    <source>
        <dbReference type="Proteomes" id="UP000007431"/>
    </source>
</evidence>
<proteinExistence type="predicted"/>
<accession>D8PM18</accession>
<dbReference type="Proteomes" id="UP000007431">
    <property type="component" value="Unassembled WGS sequence"/>
</dbReference>
<dbReference type="VEuPathDB" id="FungiDB:SCHCODRAFT_02613657"/>
<reference evidence="1 2" key="1">
    <citation type="journal article" date="2010" name="Nat. Biotechnol.">
        <title>Genome sequence of the model mushroom Schizophyllum commune.</title>
        <authorList>
            <person name="Ohm R.A."/>
            <person name="de Jong J.F."/>
            <person name="Lugones L.G."/>
            <person name="Aerts A."/>
            <person name="Kothe E."/>
            <person name="Stajich J.E."/>
            <person name="de Vries R.P."/>
            <person name="Record E."/>
            <person name="Levasseur A."/>
            <person name="Baker S.E."/>
            <person name="Bartholomew K.A."/>
            <person name="Coutinho P.M."/>
            <person name="Erdmann S."/>
            <person name="Fowler T.J."/>
            <person name="Gathman A.C."/>
            <person name="Lombard V."/>
            <person name="Henrissat B."/>
            <person name="Knabe N."/>
            <person name="Kuees U."/>
            <person name="Lilly W.W."/>
            <person name="Lindquist E."/>
            <person name="Lucas S."/>
            <person name="Magnuson J.K."/>
            <person name="Piumi F."/>
            <person name="Raudaskoski M."/>
            <person name="Salamov A."/>
            <person name="Schmutz J."/>
            <person name="Schwarze F.W.M.R."/>
            <person name="vanKuyk P.A."/>
            <person name="Horton J.S."/>
            <person name="Grigoriev I.V."/>
            <person name="Woesten H.A.B."/>
        </authorList>
    </citation>
    <scope>NUCLEOTIDE SEQUENCE [LARGE SCALE GENOMIC DNA]</scope>
    <source>
        <strain evidence="2">H4-8 / FGSC 9210</strain>
    </source>
</reference>
<dbReference type="InParanoid" id="D8PM18"/>
<keyword evidence="2" id="KW-1185">Reference proteome</keyword>
<sequence length="162" mass="17114">MGDVGGNMGDVGSNVPLVSRSMRVSSGRPSLKIFVDIARIAQPFNSKHRFEAIHIRRALAERDAGVASDPQVAYARGYADGFMTVKTFALEGGSRLGFRGQYVMDSVKSLNAGGAQLGMDVAPPDGAAGSIVAPGMEERYRDGFFAGLNDGEDAIRAVMAML</sequence>
<dbReference type="EMBL" id="GL377302">
    <property type="protein sequence ID" value="EFJ02085.1"/>
    <property type="molecule type" value="Genomic_DNA"/>
</dbReference>
<protein>
    <submittedName>
        <fullName evidence="1">Expressed protein</fullName>
    </submittedName>
</protein>